<comment type="caution">
    <text evidence="2">The sequence shown here is derived from an EMBL/GenBank/DDBJ whole genome shotgun (WGS) entry which is preliminary data.</text>
</comment>
<dbReference type="EMBL" id="MU866285">
    <property type="protein sequence ID" value="KAK4174375.1"/>
    <property type="molecule type" value="Genomic_DNA"/>
</dbReference>
<feature type="compositionally biased region" description="Basic and acidic residues" evidence="1">
    <location>
        <begin position="198"/>
        <end position="224"/>
    </location>
</feature>
<protein>
    <submittedName>
        <fullName evidence="2">Uncharacterized protein</fullName>
    </submittedName>
</protein>
<reference evidence="2" key="2">
    <citation type="submission" date="2023-05" db="EMBL/GenBank/DDBJ databases">
        <authorList>
            <consortium name="Lawrence Berkeley National Laboratory"/>
            <person name="Steindorff A."/>
            <person name="Hensen N."/>
            <person name="Bonometti L."/>
            <person name="Westerberg I."/>
            <person name="Brannstrom I.O."/>
            <person name="Guillou S."/>
            <person name="Cros-Aarteil S."/>
            <person name="Calhoun S."/>
            <person name="Haridas S."/>
            <person name="Kuo A."/>
            <person name="Mondo S."/>
            <person name="Pangilinan J."/>
            <person name="Riley R."/>
            <person name="Labutti K."/>
            <person name="Andreopoulos B."/>
            <person name="Lipzen A."/>
            <person name="Chen C."/>
            <person name="Yanf M."/>
            <person name="Daum C."/>
            <person name="Ng V."/>
            <person name="Clum A."/>
            <person name="Ohm R."/>
            <person name="Martin F."/>
            <person name="Silar P."/>
            <person name="Natvig D."/>
            <person name="Lalanne C."/>
            <person name="Gautier V."/>
            <person name="Ament-Velasquez S.L."/>
            <person name="Kruys A."/>
            <person name="Hutchinson M.I."/>
            <person name="Powell A.J."/>
            <person name="Barry K."/>
            <person name="Miller A.N."/>
            <person name="Grigoriev I.V."/>
            <person name="Debuchy R."/>
            <person name="Gladieux P."/>
            <person name="Thoren M.H."/>
            <person name="Johannesson H."/>
        </authorList>
    </citation>
    <scope>NUCLEOTIDE SEQUENCE</scope>
    <source>
        <strain evidence="2">CBS 892.96</strain>
    </source>
</reference>
<evidence type="ECO:0000256" key="1">
    <source>
        <dbReference type="SAM" id="MobiDB-lite"/>
    </source>
</evidence>
<dbReference type="AlphaFoldDB" id="A0AAN6W341"/>
<name>A0AAN6W341_9PEZI</name>
<organism evidence="2 3">
    <name type="scientific">Triangularia setosa</name>
    <dbReference type="NCBI Taxonomy" id="2587417"/>
    <lineage>
        <taxon>Eukaryota</taxon>
        <taxon>Fungi</taxon>
        <taxon>Dikarya</taxon>
        <taxon>Ascomycota</taxon>
        <taxon>Pezizomycotina</taxon>
        <taxon>Sordariomycetes</taxon>
        <taxon>Sordariomycetidae</taxon>
        <taxon>Sordariales</taxon>
        <taxon>Podosporaceae</taxon>
        <taxon>Triangularia</taxon>
    </lineage>
</organism>
<reference evidence="2" key="1">
    <citation type="journal article" date="2023" name="Mol. Phylogenet. Evol.">
        <title>Genome-scale phylogeny and comparative genomics of the fungal order Sordariales.</title>
        <authorList>
            <person name="Hensen N."/>
            <person name="Bonometti L."/>
            <person name="Westerberg I."/>
            <person name="Brannstrom I.O."/>
            <person name="Guillou S."/>
            <person name="Cros-Aarteil S."/>
            <person name="Calhoun S."/>
            <person name="Haridas S."/>
            <person name="Kuo A."/>
            <person name="Mondo S."/>
            <person name="Pangilinan J."/>
            <person name="Riley R."/>
            <person name="LaButti K."/>
            <person name="Andreopoulos B."/>
            <person name="Lipzen A."/>
            <person name="Chen C."/>
            <person name="Yan M."/>
            <person name="Daum C."/>
            <person name="Ng V."/>
            <person name="Clum A."/>
            <person name="Steindorff A."/>
            <person name="Ohm R.A."/>
            <person name="Martin F."/>
            <person name="Silar P."/>
            <person name="Natvig D.O."/>
            <person name="Lalanne C."/>
            <person name="Gautier V."/>
            <person name="Ament-Velasquez S.L."/>
            <person name="Kruys A."/>
            <person name="Hutchinson M.I."/>
            <person name="Powell A.J."/>
            <person name="Barry K."/>
            <person name="Miller A.N."/>
            <person name="Grigoriev I.V."/>
            <person name="Debuchy R."/>
            <person name="Gladieux P."/>
            <person name="Hiltunen Thoren M."/>
            <person name="Johannesson H."/>
        </authorList>
    </citation>
    <scope>NUCLEOTIDE SEQUENCE</scope>
    <source>
        <strain evidence="2">CBS 892.96</strain>
    </source>
</reference>
<feature type="non-terminal residue" evidence="2">
    <location>
        <position position="1"/>
    </location>
</feature>
<sequence>PVAQPKPNGEERLLQAAERLENIYQSLLAGIEASDSHLTVDGIADDVTTTPPDADPASEMPIFSLISDPVFTLDSVPDLGALPHTNSSTNLGDTVTLPSSPSRSNGILNFKRDCCFFISGGQESDFEVDETGNGKISLVVEWRDIDPYVRARHKQSPTVNNSDRKEVAGKQRLVGKEAWPVVQWDRPNDNACQPVSLAEKDEQGEKTRSNDKEREQGPHDEVDG</sequence>
<gene>
    <name evidence="2" type="ORF">QBC36DRAFT_357705</name>
</gene>
<keyword evidence="3" id="KW-1185">Reference proteome</keyword>
<evidence type="ECO:0000313" key="2">
    <source>
        <dbReference type="EMBL" id="KAK4174375.1"/>
    </source>
</evidence>
<feature type="region of interest" description="Disordered" evidence="1">
    <location>
        <begin position="178"/>
        <end position="224"/>
    </location>
</feature>
<accession>A0AAN6W341</accession>
<proteinExistence type="predicted"/>
<evidence type="ECO:0000313" key="3">
    <source>
        <dbReference type="Proteomes" id="UP001302321"/>
    </source>
</evidence>
<feature type="region of interest" description="Disordered" evidence="1">
    <location>
        <begin position="153"/>
        <end position="172"/>
    </location>
</feature>
<dbReference type="Proteomes" id="UP001302321">
    <property type="component" value="Unassembled WGS sequence"/>
</dbReference>